<dbReference type="NCBIfam" id="TIGR02532">
    <property type="entry name" value="IV_pilin_GFxxxE"/>
    <property type="match status" value="1"/>
</dbReference>
<dbReference type="AlphaFoldDB" id="Q2INU0"/>
<reference evidence="2 3" key="1">
    <citation type="submission" date="2006-01" db="EMBL/GenBank/DDBJ databases">
        <title>Complete sequence of Anaeromyxobacter dehalogenans 2CP-C.</title>
        <authorList>
            <consortium name="US DOE Joint Genome Institute"/>
            <person name="Copeland A."/>
            <person name="Lucas S."/>
            <person name="Lapidus A."/>
            <person name="Barry K."/>
            <person name="Detter J.C."/>
            <person name="Glavina T."/>
            <person name="Hammon N."/>
            <person name="Israni S."/>
            <person name="Pitluck S."/>
            <person name="Brettin T."/>
            <person name="Bruce D."/>
            <person name="Han C."/>
            <person name="Tapia R."/>
            <person name="Gilna P."/>
            <person name="Kiss H."/>
            <person name="Schmutz J."/>
            <person name="Larimer F."/>
            <person name="Land M."/>
            <person name="Kyrpides N."/>
            <person name="Anderson I."/>
            <person name="Sanford R.A."/>
            <person name="Ritalahti K.M."/>
            <person name="Thomas H.S."/>
            <person name="Kirby J.R."/>
            <person name="Zhulin I.B."/>
            <person name="Loeffler F.E."/>
            <person name="Richardson P."/>
        </authorList>
    </citation>
    <scope>NUCLEOTIDE SEQUENCE [LARGE SCALE GENOMIC DNA]</scope>
    <source>
        <strain evidence="2 3">2CP-C</strain>
    </source>
</reference>
<dbReference type="Proteomes" id="UP000001935">
    <property type="component" value="Chromosome"/>
</dbReference>
<dbReference type="InterPro" id="IPR045584">
    <property type="entry name" value="Pilin-like"/>
</dbReference>
<sequence length="173" mass="18687">MKKVRCSAAGFTLIELMTVVAIIGILASVAIPLSVRASLRAKASERNELMLRVKAGAMEVFVQNGNFPGGHLLADFQPPLPSSTGKRPIDFRAGGWSVIFPAGQEILGNVYYSFRAEAWGQRGEEPPTIEVRAVGDLDGDGTPSTALMTFKLIEGGFRLIEAESSYSESYETF</sequence>
<dbReference type="InterPro" id="IPR012902">
    <property type="entry name" value="N_methyl_site"/>
</dbReference>
<dbReference type="EMBL" id="CP000251">
    <property type="protein sequence ID" value="ABC80468.1"/>
    <property type="molecule type" value="Genomic_DNA"/>
</dbReference>
<dbReference type="HOGENOM" id="CLU_1342530_0_0_7"/>
<evidence type="ECO:0008006" key="4">
    <source>
        <dbReference type="Google" id="ProtNLM"/>
    </source>
</evidence>
<evidence type="ECO:0000313" key="3">
    <source>
        <dbReference type="Proteomes" id="UP000001935"/>
    </source>
</evidence>
<dbReference type="RefSeq" id="WP_011419751.1">
    <property type="nucleotide sequence ID" value="NC_007760.1"/>
</dbReference>
<dbReference type="Gene3D" id="3.30.700.10">
    <property type="entry name" value="Glycoprotein, Type 4 Pilin"/>
    <property type="match status" value="1"/>
</dbReference>
<dbReference type="PROSITE" id="PS00409">
    <property type="entry name" value="PROKAR_NTER_METHYL"/>
    <property type="match status" value="1"/>
</dbReference>
<protein>
    <recommendedName>
        <fullName evidence="4">Prepilin-type N-terminal cleavage/methylation domain-containing protein</fullName>
    </recommendedName>
</protein>
<evidence type="ECO:0000256" key="1">
    <source>
        <dbReference type="SAM" id="Phobius"/>
    </source>
</evidence>
<accession>Q2INU0</accession>
<feature type="transmembrane region" description="Helical" evidence="1">
    <location>
        <begin position="12"/>
        <end position="35"/>
    </location>
</feature>
<gene>
    <name evidence="2" type="ordered locus">Adeh_0692</name>
</gene>
<name>Q2INU0_ANADE</name>
<dbReference type="Pfam" id="PF07963">
    <property type="entry name" value="N_methyl"/>
    <property type="match status" value="1"/>
</dbReference>
<dbReference type="SUPFAM" id="SSF54523">
    <property type="entry name" value="Pili subunits"/>
    <property type="match status" value="1"/>
</dbReference>
<dbReference type="KEGG" id="ade:Adeh_0692"/>
<dbReference type="OrthoDB" id="5918848at2"/>
<keyword evidence="1" id="KW-0812">Transmembrane</keyword>
<dbReference type="eggNOG" id="COG4968">
    <property type="taxonomic scope" value="Bacteria"/>
</dbReference>
<keyword evidence="1" id="KW-1133">Transmembrane helix</keyword>
<dbReference type="STRING" id="290397.Adeh_0692"/>
<evidence type="ECO:0000313" key="2">
    <source>
        <dbReference type="EMBL" id="ABC80468.1"/>
    </source>
</evidence>
<proteinExistence type="predicted"/>
<organism evidence="2 3">
    <name type="scientific">Anaeromyxobacter dehalogenans (strain 2CP-C)</name>
    <dbReference type="NCBI Taxonomy" id="290397"/>
    <lineage>
        <taxon>Bacteria</taxon>
        <taxon>Pseudomonadati</taxon>
        <taxon>Myxococcota</taxon>
        <taxon>Myxococcia</taxon>
        <taxon>Myxococcales</taxon>
        <taxon>Cystobacterineae</taxon>
        <taxon>Anaeromyxobacteraceae</taxon>
        <taxon>Anaeromyxobacter</taxon>
    </lineage>
</organism>
<keyword evidence="1" id="KW-0472">Membrane</keyword>